<organism evidence="23 24">
    <name type="scientific">Strongylocentrotus purpuratus</name>
    <name type="common">Purple sea urchin</name>
    <dbReference type="NCBI Taxonomy" id="7668"/>
    <lineage>
        <taxon>Eukaryota</taxon>
        <taxon>Metazoa</taxon>
        <taxon>Echinodermata</taxon>
        <taxon>Eleutherozoa</taxon>
        <taxon>Echinozoa</taxon>
        <taxon>Echinoidea</taxon>
        <taxon>Euechinoidea</taxon>
        <taxon>Echinacea</taxon>
        <taxon>Camarodonta</taxon>
        <taxon>Echinidea</taxon>
        <taxon>Strongylocentrotidae</taxon>
        <taxon>Strongylocentrotus</taxon>
    </lineage>
</organism>
<dbReference type="AlphaFoldDB" id="A0A7M7GHS4"/>
<dbReference type="Pfam" id="PF00067">
    <property type="entry name" value="p450"/>
    <property type="match status" value="1"/>
</dbReference>
<evidence type="ECO:0000256" key="4">
    <source>
        <dbReference type="ARBA" id="ARBA00010617"/>
    </source>
</evidence>
<dbReference type="FunFam" id="1.10.630.10:FF:000049">
    <property type="entry name" value="steroid 21-hydroxylase isoform X1"/>
    <property type="match status" value="1"/>
</dbReference>
<keyword evidence="7" id="KW-0256">Endoplasmic reticulum</keyword>
<evidence type="ECO:0000256" key="18">
    <source>
        <dbReference type="ARBA" id="ARBA00044282"/>
    </source>
</evidence>
<evidence type="ECO:0000256" key="13">
    <source>
        <dbReference type="ARBA" id="ARBA00023136"/>
    </source>
</evidence>
<evidence type="ECO:0000256" key="2">
    <source>
        <dbReference type="ARBA" id="ARBA00004524"/>
    </source>
</evidence>
<evidence type="ECO:0000256" key="1">
    <source>
        <dbReference type="ARBA" id="ARBA00004184"/>
    </source>
</evidence>
<keyword evidence="6 21" id="KW-0479">Metal-binding</keyword>
<evidence type="ECO:0000313" key="23">
    <source>
        <dbReference type="EnsemblMetazoa" id="XP_003727996"/>
    </source>
</evidence>
<dbReference type="PRINTS" id="PR00463">
    <property type="entry name" value="EP450I"/>
</dbReference>
<dbReference type="GO" id="GO:0016712">
    <property type="term" value="F:oxidoreductase activity, acting on paired donors, with incorporation or reduction of molecular oxygen, reduced flavin or flavoprotein as one donor, and incorporation of one atom of oxygen"/>
    <property type="evidence" value="ECO:0000318"/>
    <property type="project" value="GO_Central"/>
</dbReference>
<keyword evidence="11 22" id="KW-0503">Monooxygenase</keyword>
<evidence type="ECO:0000256" key="5">
    <source>
        <dbReference type="ARBA" id="ARBA00022617"/>
    </source>
</evidence>
<dbReference type="InParanoid" id="A0A7M7GHS4"/>
<dbReference type="InterPro" id="IPR001128">
    <property type="entry name" value="Cyt_P450"/>
</dbReference>
<protein>
    <recommendedName>
        <fullName evidence="15">Steroid 21-hydroxylase</fullName>
        <ecNumber evidence="14">1.14.14.16</ecNumber>
    </recommendedName>
    <alternativeName>
        <fullName evidence="19">21-OHase</fullName>
    </alternativeName>
    <alternativeName>
        <fullName evidence="16">Cytochrome P-450c21</fullName>
    </alternativeName>
    <alternativeName>
        <fullName evidence="20">Cytochrome P450 21</fullName>
    </alternativeName>
    <alternativeName>
        <fullName evidence="18">Cytochrome P450 XXI</fullName>
    </alternativeName>
    <alternativeName>
        <fullName evidence="17">Cytochrome P450-C21</fullName>
    </alternativeName>
</protein>
<keyword evidence="13" id="KW-0472">Membrane</keyword>
<reference evidence="24" key="1">
    <citation type="submission" date="2015-02" db="EMBL/GenBank/DDBJ databases">
        <title>Genome sequencing for Strongylocentrotus purpuratus.</title>
        <authorList>
            <person name="Murali S."/>
            <person name="Liu Y."/>
            <person name="Vee V."/>
            <person name="English A."/>
            <person name="Wang M."/>
            <person name="Skinner E."/>
            <person name="Han Y."/>
            <person name="Muzny D.M."/>
            <person name="Worley K.C."/>
            <person name="Gibbs R.A."/>
        </authorList>
    </citation>
    <scope>NUCLEOTIDE SEQUENCE</scope>
</reference>
<evidence type="ECO:0000256" key="20">
    <source>
        <dbReference type="ARBA" id="ARBA00044342"/>
    </source>
</evidence>
<evidence type="ECO:0000256" key="14">
    <source>
        <dbReference type="ARBA" id="ARBA00044040"/>
    </source>
</evidence>
<dbReference type="Proteomes" id="UP000007110">
    <property type="component" value="Unassembled WGS sequence"/>
</dbReference>
<evidence type="ECO:0000256" key="11">
    <source>
        <dbReference type="ARBA" id="ARBA00023033"/>
    </source>
</evidence>
<dbReference type="GO" id="GO:0005506">
    <property type="term" value="F:iron ion binding"/>
    <property type="evidence" value="ECO:0007669"/>
    <property type="project" value="InterPro"/>
</dbReference>
<dbReference type="PANTHER" id="PTHR24289">
    <property type="entry name" value="STEROID 17-ALPHA-HYDROXYLASE/17,20 LYASE"/>
    <property type="match status" value="1"/>
</dbReference>
<keyword evidence="12" id="KW-0446">Lipid-binding</keyword>
<dbReference type="GO" id="GO:0004509">
    <property type="term" value="F:steroid 21-monooxygenase activity"/>
    <property type="evidence" value="ECO:0007669"/>
    <property type="project" value="UniProtKB-EC"/>
</dbReference>
<accession>A0A7M7GHS4</accession>
<comment type="cofactor">
    <cofactor evidence="21">
        <name>heme</name>
        <dbReference type="ChEBI" id="CHEBI:30413"/>
    </cofactor>
</comment>
<keyword evidence="5 21" id="KW-0349">Heme</keyword>
<comment type="subcellular location">
    <subcellularLocation>
        <location evidence="1">Endomembrane system</location>
        <topology evidence="1">Peripheral membrane protein</topology>
    </subcellularLocation>
    <subcellularLocation>
        <location evidence="3">Endoplasmic reticulum membrane</location>
    </subcellularLocation>
    <subcellularLocation>
        <location evidence="2">Microsome membrane</location>
    </subcellularLocation>
</comment>
<keyword evidence="10 21" id="KW-0408">Iron</keyword>
<dbReference type="PRINTS" id="PR00385">
    <property type="entry name" value="P450"/>
</dbReference>
<dbReference type="GO" id="GO:0008202">
    <property type="term" value="P:steroid metabolic process"/>
    <property type="evidence" value="ECO:0007669"/>
    <property type="project" value="UniProtKB-ARBA"/>
</dbReference>
<evidence type="ECO:0000256" key="10">
    <source>
        <dbReference type="ARBA" id="ARBA00023004"/>
    </source>
</evidence>
<keyword evidence="24" id="KW-1185">Reference proteome</keyword>
<dbReference type="EnsemblMetazoa" id="XM_030990422">
    <property type="protein sequence ID" value="XP_030846282"/>
    <property type="gene ID" value="LOC100890503"/>
</dbReference>
<dbReference type="SUPFAM" id="SSF48264">
    <property type="entry name" value="Cytochrome P450"/>
    <property type="match status" value="1"/>
</dbReference>
<dbReference type="OrthoDB" id="1470350at2759"/>
<dbReference type="OMA" id="VDEICMN"/>
<name>A0A7M7GHS4_STRPU</name>
<evidence type="ECO:0000256" key="16">
    <source>
        <dbReference type="ARBA" id="ARBA00044217"/>
    </source>
</evidence>
<dbReference type="GeneID" id="100890503"/>
<dbReference type="InterPro" id="IPR002401">
    <property type="entry name" value="Cyt_P450_E_grp-I"/>
</dbReference>
<evidence type="ECO:0000256" key="15">
    <source>
        <dbReference type="ARBA" id="ARBA00044116"/>
    </source>
</evidence>
<keyword evidence="9 22" id="KW-0560">Oxidoreductase</keyword>
<dbReference type="Gene3D" id="1.10.630.10">
    <property type="entry name" value="Cytochrome P450"/>
    <property type="match status" value="1"/>
</dbReference>
<dbReference type="GO" id="GO:0020037">
    <property type="term" value="F:heme binding"/>
    <property type="evidence" value="ECO:0000318"/>
    <property type="project" value="GO_Central"/>
</dbReference>
<proteinExistence type="inferred from homology"/>
<evidence type="ECO:0000256" key="9">
    <source>
        <dbReference type="ARBA" id="ARBA00023002"/>
    </source>
</evidence>
<keyword evidence="8" id="KW-0492">Microsome</keyword>
<dbReference type="PROSITE" id="PS00086">
    <property type="entry name" value="CYTOCHROME_P450"/>
    <property type="match status" value="1"/>
</dbReference>
<dbReference type="EnsemblMetazoa" id="XM_003727948">
    <property type="protein sequence ID" value="XP_003727996"/>
    <property type="gene ID" value="LOC100890503"/>
</dbReference>
<evidence type="ECO:0000256" key="3">
    <source>
        <dbReference type="ARBA" id="ARBA00004586"/>
    </source>
</evidence>
<evidence type="ECO:0000313" key="24">
    <source>
        <dbReference type="Proteomes" id="UP000007110"/>
    </source>
</evidence>
<dbReference type="GO" id="GO:0008610">
    <property type="term" value="P:lipid biosynthetic process"/>
    <property type="evidence" value="ECO:0007669"/>
    <property type="project" value="UniProtKB-ARBA"/>
</dbReference>
<evidence type="ECO:0000256" key="7">
    <source>
        <dbReference type="ARBA" id="ARBA00022824"/>
    </source>
</evidence>
<dbReference type="RefSeq" id="XP_030846282.1">
    <property type="nucleotide sequence ID" value="XM_030990422.1"/>
</dbReference>
<reference evidence="23" key="2">
    <citation type="submission" date="2021-01" db="UniProtKB">
        <authorList>
            <consortium name="EnsemblMetazoa"/>
        </authorList>
    </citation>
    <scope>IDENTIFICATION</scope>
</reference>
<sequence>MIVIASAVGTALCAVYYLKEHYDYKVRKLPPGPTSIPFIGDVLSINPKSPHLSLIELAKTYGDIFSIKLGSERVVVLNNAELIKSAYRGVDISHRPDLFCMDVLAGGKGFLTCKDEIQRQMHMKICRQAMRVVNNADMGEKILQEANNLVNHFEAQNEKPFDPQCDLHIASLNILCNFVFGERYEHDHPEMREILDFSAEISKLLSPMHPVNAMPWLRHFPNKWFASLFKAKNQRDRILMKKYVEHVVTYKAGRVRDMLDGLLAETTEAVAENNKQAVALLTPEHIIINMWLIFFAGSDTVTNTLQWSLLYMAVFPKKQAKAQEELERIIGQSKRLSLEHKSQLPYLQAVINEVLRYSSLTILGVPHAAARDTEINGYFIPKGTSVMANFWSVHHNEDAWDQPEEFLPERFLNDQGNLKEPSQLPHFMPFSVGKRRCLGANVAKAELFLMLGRLLQEFSFEMPQDVEADLQGEAAVSLIPKPYKIVAKKRHILQPETI</sequence>
<dbReference type="RefSeq" id="XP_003727996.3">
    <property type="nucleotide sequence ID" value="XM_003727948.3"/>
</dbReference>
<evidence type="ECO:0000256" key="22">
    <source>
        <dbReference type="RuleBase" id="RU000461"/>
    </source>
</evidence>
<feature type="binding site" description="axial binding residue" evidence="21">
    <location>
        <position position="437"/>
    </location>
    <ligand>
        <name>heme</name>
        <dbReference type="ChEBI" id="CHEBI:30413"/>
    </ligand>
    <ligandPart>
        <name>Fe</name>
        <dbReference type="ChEBI" id="CHEBI:18248"/>
    </ligandPart>
</feature>
<dbReference type="InterPro" id="IPR036396">
    <property type="entry name" value="Cyt_P450_sf"/>
</dbReference>
<evidence type="ECO:0000256" key="12">
    <source>
        <dbReference type="ARBA" id="ARBA00023121"/>
    </source>
</evidence>
<evidence type="ECO:0000256" key="6">
    <source>
        <dbReference type="ARBA" id="ARBA00022723"/>
    </source>
</evidence>
<evidence type="ECO:0000256" key="19">
    <source>
        <dbReference type="ARBA" id="ARBA00044304"/>
    </source>
</evidence>
<dbReference type="GO" id="GO:0005789">
    <property type="term" value="C:endoplasmic reticulum membrane"/>
    <property type="evidence" value="ECO:0007669"/>
    <property type="project" value="UniProtKB-SubCell"/>
</dbReference>
<dbReference type="EC" id="1.14.14.16" evidence="14"/>
<dbReference type="KEGG" id="spu:100890503"/>
<evidence type="ECO:0000256" key="8">
    <source>
        <dbReference type="ARBA" id="ARBA00022848"/>
    </source>
</evidence>
<evidence type="ECO:0000256" key="21">
    <source>
        <dbReference type="PIRSR" id="PIRSR602401-1"/>
    </source>
</evidence>
<dbReference type="InterPro" id="IPR017972">
    <property type="entry name" value="Cyt_P450_CS"/>
</dbReference>
<comment type="similarity">
    <text evidence="4 22">Belongs to the cytochrome P450 family.</text>
</comment>
<evidence type="ECO:0000256" key="17">
    <source>
        <dbReference type="ARBA" id="ARBA00044265"/>
    </source>
</evidence>
<dbReference type="GO" id="GO:0008289">
    <property type="term" value="F:lipid binding"/>
    <property type="evidence" value="ECO:0007669"/>
    <property type="project" value="UniProtKB-KW"/>
</dbReference>
<dbReference type="PANTHER" id="PTHR24289:SF1">
    <property type="entry name" value="STEROID 17-ALPHA-HYDROXYLASE_17,20 LYASE"/>
    <property type="match status" value="1"/>
</dbReference>